<organism evidence="1 2">
    <name type="scientific">Thalassobacillus devorans</name>
    <dbReference type="NCBI Taxonomy" id="279813"/>
    <lineage>
        <taxon>Bacteria</taxon>
        <taxon>Bacillati</taxon>
        <taxon>Bacillota</taxon>
        <taxon>Bacilli</taxon>
        <taxon>Bacillales</taxon>
        <taxon>Bacillaceae</taxon>
        <taxon>Thalassobacillus</taxon>
    </lineage>
</organism>
<proteinExistence type="predicted"/>
<keyword evidence="2" id="KW-1185">Reference proteome</keyword>
<evidence type="ECO:0000313" key="1">
    <source>
        <dbReference type="EMBL" id="GGD04620.1"/>
    </source>
</evidence>
<comment type="caution">
    <text evidence="1">The sequence shown here is derived from an EMBL/GenBank/DDBJ whole genome shotgun (WGS) entry which is preliminary data.</text>
</comment>
<dbReference type="EMBL" id="BMCJ01000013">
    <property type="protein sequence ID" value="GGD04620.1"/>
    <property type="molecule type" value="Genomic_DNA"/>
</dbReference>
<name>A0ABQ1PUW4_9BACI</name>
<gene>
    <name evidence="1" type="ORF">GCM10007216_39060</name>
</gene>
<sequence length="62" mass="6943">MRDSYGRVVHGEIPQGFSPRKLTVRPWKASNFPNLQTVTNVTETTYLETESSVKGSLSGKQM</sequence>
<evidence type="ECO:0000313" key="2">
    <source>
        <dbReference type="Proteomes" id="UP000619534"/>
    </source>
</evidence>
<dbReference type="Proteomes" id="UP000619534">
    <property type="component" value="Unassembled WGS sequence"/>
</dbReference>
<protein>
    <submittedName>
        <fullName evidence="1">Uncharacterized protein</fullName>
    </submittedName>
</protein>
<accession>A0ABQ1PUW4</accession>
<reference evidence="2" key="1">
    <citation type="journal article" date="2019" name="Int. J. Syst. Evol. Microbiol.">
        <title>The Global Catalogue of Microorganisms (GCM) 10K type strain sequencing project: providing services to taxonomists for standard genome sequencing and annotation.</title>
        <authorList>
            <consortium name="The Broad Institute Genomics Platform"/>
            <consortium name="The Broad Institute Genome Sequencing Center for Infectious Disease"/>
            <person name="Wu L."/>
            <person name="Ma J."/>
        </authorList>
    </citation>
    <scope>NUCLEOTIDE SEQUENCE [LARGE SCALE GENOMIC DNA]</scope>
    <source>
        <strain evidence="2">CCM 7282</strain>
    </source>
</reference>